<sequence length="441" mass="51002">MLRRKRFAEHRNVGQANAESILWHEMNPLKERNREVSRSWRASSSQAYRYMERITMLRAQLRHVAGGDLFTPQAVTIVPYHNQRVGSSPPFPSTEDQKTKAVRDIGAAGRDLEGLKQVVAELEPRVRGCYRHPLHPEMMDSGLFSRMMLHDACYLLCFLVDFVKHDDDGGEQEHHNITETKDNTLVRDILYQLENQIPLFLLDRMYEHIRGRQCGGEAGKWADEWIATPSDNYCRNSSTSATRSSLCRRRPPRPPALTFSTWSTPTSGGTAGGRSLTGRWRRATDYSRHANCWVFTPGDEHDDGWTILDIRYDDRGTLYVPFLRVGGSTFTMLRDLMALEEQLQAERPVTAYCCLIWPARRRTSPCVALDIDSIQQNYLKPIWHQLDRRCRMRVHGFKGLFREQYGRNMFNAMVFCLAFILFVCQVIQVVYAVLAYHRPPK</sequence>
<dbReference type="Pfam" id="PF03140">
    <property type="entry name" value="DUF247"/>
    <property type="match status" value="1"/>
</dbReference>
<evidence type="ECO:0000313" key="3">
    <source>
        <dbReference type="Proteomes" id="UP001341281"/>
    </source>
</evidence>
<feature type="transmembrane region" description="Helical" evidence="1">
    <location>
        <begin position="412"/>
        <end position="436"/>
    </location>
</feature>
<dbReference type="EMBL" id="CP144745">
    <property type="protein sequence ID" value="WVZ49122.1"/>
    <property type="molecule type" value="Genomic_DNA"/>
</dbReference>
<dbReference type="PANTHER" id="PTHR31170:SF18">
    <property type="entry name" value="(WILD MALAYSIAN BANANA) HYPOTHETICAL PROTEIN"/>
    <property type="match status" value="1"/>
</dbReference>
<protein>
    <submittedName>
        <fullName evidence="2">Uncharacterized protein</fullName>
    </submittedName>
</protein>
<keyword evidence="1" id="KW-1133">Transmembrane helix</keyword>
<keyword evidence="1" id="KW-0812">Transmembrane</keyword>
<organism evidence="2 3">
    <name type="scientific">Paspalum notatum var. saurae</name>
    <dbReference type="NCBI Taxonomy" id="547442"/>
    <lineage>
        <taxon>Eukaryota</taxon>
        <taxon>Viridiplantae</taxon>
        <taxon>Streptophyta</taxon>
        <taxon>Embryophyta</taxon>
        <taxon>Tracheophyta</taxon>
        <taxon>Spermatophyta</taxon>
        <taxon>Magnoliopsida</taxon>
        <taxon>Liliopsida</taxon>
        <taxon>Poales</taxon>
        <taxon>Poaceae</taxon>
        <taxon>PACMAD clade</taxon>
        <taxon>Panicoideae</taxon>
        <taxon>Andropogonodae</taxon>
        <taxon>Paspaleae</taxon>
        <taxon>Paspalinae</taxon>
        <taxon>Paspalum</taxon>
    </lineage>
</organism>
<proteinExistence type="predicted"/>
<dbReference type="PANTHER" id="PTHR31170">
    <property type="entry name" value="BNAC04G53230D PROTEIN"/>
    <property type="match status" value="1"/>
</dbReference>
<keyword evidence="1" id="KW-0472">Membrane</keyword>
<keyword evidence="3" id="KW-1185">Reference proteome</keyword>
<dbReference type="Proteomes" id="UP001341281">
    <property type="component" value="Chromosome 01"/>
</dbReference>
<name>A0AAQ3PFA4_PASNO</name>
<dbReference type="AlphaFoldDB" id="A0AAQ3PFA4"/>
<accession>A0AAQ3PFA4</accession>
<evidence type="ECO:0000313" key="2">
    <source>
        <dbReference type="EMBL" id="WVZ49122.1"/>
    </source>
</evidence>
<reference evidence="2 3" key="1">
    <citation type="submission" date="2024-02" db="EMBL/GenBank/DDBJ databases">
        <title>High-quality chromosome-scale genome assembly of Pensacola bahiagrass (Paspalum notatum Flugge var. saurae).</title>
        <authorList>
            <person name="Vega J.M."/>
            <person name="Podio M."/>
            <person name="Orjuela J."/>
            <person name="Siena L.A."/>
            <person name="Pessino S.C."/>
            <person name="Combes M.C."/>
            <person name="Mariac C."/>
            <person name="Albertini E."/>
            <person name="Pupilli F."/>
            <person name="Ortiz J.P.A."/>
            <person name="Leblanc O."/>
        </authorList>
    </citation>
    <scope>NUCLEOTIDE SEQUENCE [LARGE SCALE GENOMIC DNA]</scope>
    <source>
        <strain evidence="2">R1</strain>
        <tissue evidence="2">Leaf</tissue>
    </source>
</reference>
<dbReference type="InterPro" id="IPR004158">
    <property type="entry name" value="DUF247_pln"/>
</dbReference>
<evidence type="ECO:0000256" key="1">
    <source>
        <dbReference type="SAM" id="Phobius"/>
    </source>
</evidence>
<gene>
    <name evidence="2" type="ORF">U9M48_000503</name>
</gene>